<feature type="domain" description="Chalcone isomerase" evidence="1">
    <location>
        <begin position="3"/>
        <end position="165"/>
    </location>
</feature>
<protein>
    <recommendedName>
        <fullName evidence="1">Chalcone isomerase domain-containing protein</fullName>
    </recommendedName>
</protein>
<sequence>MVEEKGARFEERIDLAGERLELTGTGTVKYRIVFTVYAAGLYLPPGKSGSDALAADTPRRLEIEYFHDISADDIIRAANTKLDEQLSDSQREDLQPQIERYHDLFQAVSDGDRYRMDYVPGEGTALSFNGEPVGQVEGEAFAAAYFGIWLDADNPLSTGLRNNLLTD</sequence>
<evidence type="ECO:0000259" key="1">
    <source>
        <dbReference type="Pfam" id="PF16036"/>
    </source>
</evidence>
<accession>U5T7K8</accession>
<dbReference type="InterPro" id="IPR036298">
    <property type="entry name" value="Chalcone_isomerase_sf"/>
</dbReference>
<dbReference type="eggNOG" id="ENOG5032YCC">
    <property type="taxonomic scope" value="Bacteria"/>
</dbReference>
<dbReference type="PATRIC" id="fig|1335757.3.peg.1374"/>
<dbReference type="Proteomes" id="UP000017640">
    <property type="component" value="Chromosome"/>
</dbReference>
<dbReference type="Gene3D" id="3.50.70.10">
    <property type="match status" value="1"/>
</dbReference>
<dbReference type="HOGENOM" id="CLU_102167_0_1_6"/>
<dbReference type="SUPFAM" id="SSF54626">
    <property type="entry name" value="Chalcone isomerase"/>
    <property type="match status" value="1"/>
</dbReference>
<dbReference type="Pfam" id="PF16036">
    <property type="entry name" value="Chalcone_3"/>
    <property type="match status" value="1"/>
</dbReference>
<gene>
    <name evidence="2" type="ORF">SPICUR_07025</name>
</gene>
<dbReference type="AlphaFoldDB" id="U5T7K8"/>
<dbReference type="GO" id="GO:0016872">
    <property type="term" value="F:intramolecular lyase activity"/>
    <property type="evidence" value="ECO:0007669"/>
    <property type="project" value="InterPro"/>
</dbReference>
<dbReference type="STRING" id="1335757.SPICUR_07025"/>
<evidence type="ECO:0000313" key="2">
    <source>
        <dbReference type="EMBL" id="AGY92368.1"/>
    </source>
</evidence>
<dbReference type="InterPro" id="IPR016088">
    <property type="entry name" value="Chalcone_isomerase_3-sand"/>
</dbReference>
<reference evidence="2 3" key="1">
    <citation type="journal article" date="2013" name="BMC Genomics">
        <title>Genomes of "Spiribacter", a streamlined, successful halophilic bacterium.</title>
        <authorList>
            <person name="Lopez-Perez M."/>
            <person name="Ghai R."/>
            <person name="Leon M.J."/>
            <person name="Rodriguez-Olmos A."/>
            <person name="Copa-Patino J.L."/>
            <person name="Soliveri J."/>
            <person name="Sanchez-Porro C."/>
            <person name="Ventosa A."/>
            <person name="Rodriguez-Valera F."/>
        </authorList>
    </citation>
    <scope>NUCLEOTIDE SEQUENCE [LARGE SCALE GENOMIC DNA]</scope>
    <source>
        <strain evidence="2 3">UAH-SP71</strain>
    </source>
</reference>
<keyword evidence="3" id="KW-1185">Reference proteome</keyword>
<dbReference type="EMBL" id="CP005990">
    <property type="protein sequence ID" value="AGY92368.1"/>
    <property type="molecule type" value="Genomic_DNA"/>
</dbReference>
<dbReference type="KEGG" id="spiu:SPICUR_07025"/>
<name>U5T7K8_9GAMM</name>
<organism evidence="2 3">
    <name type="scientific">Spiribacter curvatus</name>
    <dbReference type="NCBI Taxonomy" id="1335757"/>
    <lineage>
        <taxon>Bacteria</taxon>
        <taxon>Pseudomonadati</taxon>
        <taxon>Pseudomonadota</taxon>
        <taxon>Gammaproteobacteria</taxon>
        <taxon>Chromatiales</taxon>
        <taxon>Ectothiorhodospiraceae</taxon>
        <taxon>Spiribacter</taxon>
    </lineage>
</organism>
<proteinExistence type="predicted"/>
<dbReference type="InterPro" id="IPR016087">
    <property type="entry name" value="Chalcone_isomerase"/>
</dbReference>
<evidence type="ECO:0000313" key="3">
    <source>
        <dbReference type="Proteomes" id="UP000017640"/>
    </source>
</evidence>